<dbReference type="InterPro" id="IPR017930">
    <property type="entry name" value="Myb_dom"/>
</dbReference>
<dbReference type="InterPro" id="IPR041983">
    <property type="entry name" value="ADA2-like_ZZ"/>
</dbReference>
<evidence type="ECO:0000256" key="3">
    <source>
        <dbReference type="ARBA" id="ARBA00022833"/>
    </source>
</evidence>
<accession>A0A5J4VHA8</accession>
<dbReference type="AlphaFoldDB" id="A0A5J4VHA8"/>
<dbReference type="GO" id="GO:0006357">
    <property type="term" value="P:regulation of transcription by RNA polymerase II"/>
    <property type="evidence" value="ECO:0007669"/>
    <property type="project" value="TreeGrafter"/>
</dbReference>
<feature type="domain" description="Myb-like" evidence="6">
    <location>
        <begin position="67"/>
        <end position="106"/>
    </location>
</feature>
<evidence type="ECO:0000259" key="6">
    <source>
        <dbReference type="PROSITE" id="PS50090"/>
    </source>
</evidence>
<dbReference type="PROSITE" id="PS50090">
    <property type="entry name" value="MYB_LIKE"/>
    <property type="match status" value="1"/>
</dbReference>
<evidence type="ECO:0000313" key="10">
    <source>
        <dbReference type="EMBL" id="KAA6381920.1"/>
    </source>
</evidence>
<dbReference type="GO" id="GO:0003682">
    <property type="term" value="F:chromatin binding"/>
    <property type="evidence" value="ECO:0007669"/>
    <property type="project" value="TreeGrafter"/>
</dbReference>
<keyword evidence="2 4" id="KW-0863">Zinc-finger</keyword>
<evidence type="ECO:0000256" key="5">
    <source>
        <dbReference type="SAM" id="MobiDB-lite"/>
    </source>
</evidence>
<dbReference type="PROSITE" id="PS50135">
    <property type="entry name" value="ZF_ZZ_2"/>
    <property type="match status" value="1"/>
</dbReference>
<dbReference type="InterPro" id="IPR017884">
    <property type="entry name" value="SANT_dom"/>
</dbReference>
<feature type="domain" description="ZZ-type" evidence="7">
    <location>
        <begin position="4"/>
        <end position="60"/>
    </location>
</feature>
<dbReference type="CDD" id="cd02335">
    <property type="entry name" value="ZZ_ADA2"/>
    <property type="match status" value="1"/>
</dbReference>
<dbReference type="Gene3D" id="3.30.60.90">
    <property type="match status" value="1"/>
</dbReference>
<evidence type="ECO:0000313" key="11">
    <source>
        <dbReference type="Proteomes" id="UP000324800"/>
    </source>
</evidence>
<dbReference type="Proteomes" id="UP000324800">
    <property type="component" value="Unassembled WGS sequence"/>
</dbReference>
<feature type="region of interest" description="Disordered" evidence="5">
    <location>
        <begin position="182"/>
        <end position="239"/>
    </location>
</feature>
<protein>
    <submittedName>
        <fullName evidence="10">Putative histone acetyltransferase complex component</fullName>
    </submittedName>
</protein>
<dbReference type="InterPro" id="IPR055141">
    <property type="entry name" value="TADA2A_B-like_dom"/>
</dbReference>
<feature type="compositionally biased region" description="Basic and acidic residues" evidence="5">
    <location>
        <begin position="210"/>
        <end position="221"/>
    </location>
</feature>
<organism evidence="10 11">
    <name type="scientific">Streblomastix strix</name>
    <dbReference type="NCBI Taxonomy" id="222440"/>
    <lineage>
        <taxon>Eukaryota</taxon>
        <taxon>Metamonada</taxon>
        <taxon>Preaxostyla</taxon>
        <taxon>Oxymonadida</taxon>
        <taxon>Streblomastigidae</taxon>
        <taxon>Streblomastix</taxon>
    </lineage>
</organism>
<evidence type="ECO:0000256" key="2">
    <source>
        <dbReference type="ARBA" id="ARBA00022771"/>
    </source>
</evidence>
<dbReference type="SUPFAM" id="SSF46689">
    <property type="entry name" value="Homeodomain-like"/>
    <property type="match status" value="1"/>
</dbReference>
<dbReference type="CDD" id="cd00167">
    <property type="entry name" value="SANT"/>
    <property type="match status" value="1"/>
</dbReference>
<reference evidence="10 11" key="1">
    <citation type="submission" date="2019-03" db="EMBL/GenBank/DDBJ databases">
        <title>Single cell metagenomics reveals metabolic interactions within the superorganism composed of flagellate Streblomastix strix and complex community of Bacteroidetes bacteria on its surface.</title>
        <authorList>
            <person name="Treitli S.C."/>
            <person name="Kolisko M."/>
            <person name="Husnik F."/>
            <person name="Keeling P."/>
            <person name="Hampl V."/>
        </authorList>
    </citation>
    <scope>NUCLEOTIDE SEQUENCE [LARGE SCALE GENOMIC DNA]</scope>
    <source>
        <strain evidence="10">ST1C</strain>
    </source>
</reference>
<comment type="caution">
    <text evidence="10">The sequence shown here is derived from an EMBL/GenBank/DDBJ whole genome shotgun (WGS) entry which is preliminary data.</text>
</comment>
<feature type="domain" description="SANT" evidence="8">
    <location>
        <begin position="62"/>
        <end position="114"/>
    </location>
</feature>
<keyword evidence="10" id="KW-0808">Transferase</keyword>
<dbReference type="GO" id="GO:0003713">
    <property type="term" value="F:transcription coactivator activity"/>
    <property type="evidence" value="ECO:0007669"/>
    <property type="project" value="TreeGrafter"/>
</dbReference>
<keyword evidence="1" id="KW-0479">Metal-binding</keyword>
<dbReference type="PROSITE" id="PS01357">
    <property type="entry name" value="ZF_ZZ_1"/>
    <property type="match status" value="1"/>
</dbReference>
<dbReference type="Gene3D" id="1.10.10.60">
    <property type="entry name" value="Homeodomain-like"/>
    <property type="match status" value="1"/>
</dbReference>
<dbReference type="InterPro" id="IPR000433">
    <property type="entry name" value="Znf_ZZ"/>
</dbReference>
<dbReference type="SMART" id="SM00717">
    <property type="entry name" value="SANT"/>
    <property type="match status" value="1"/>
</dbReference>
<dbReference type="GO" id="GO:0006338">
    <property type="term" value="P:chromatin remodeling"/>
    <property type="evidence" value="ECO:0007669"/>
    <property type="project" value="TreeGrafter"/>
</dbReference>
<evidence type="ECO:0000259" key="9">
    <source>
        <dbReference type="PROSITE" id="PS51294"/>
    </source>
</evidence>
<dbReference type="InterPro" id="IPR009057">
    <property type="entry name" value="Homeodomain-like_sf"/>
</dbReference>
<feature type="compositionally biased region" description="Acidic residues" evidence="5">
    <location>
        <begin position="196"/>
        <end position="209"/>
    </location>
</feature>
<sequence>MENNRLVVCNYCGVDLTMKVRFACLVCEDFDLCPQCFSVGASLFPHNVQHPYRIVDNIRFELVEVGWTFEEEMKLLDAIEELGLYNWNGVSILVETKTAEQCDRHYYCNYLNDKADYIPEFLPDDYIAMSCMGMTDQLNEFVNKPIDYNINNGKDWQKRLFTALQPLPQSIRNEIAKVKRRNQFSSKTQLNQNMNEQEDVFEEEDEDDEQIKKDESPESQRRKMKNNLFTNKINNKKTKDNFKPSDVGYYDKRGEYDCEWDNEAETYIADLSMLPCESPIEIKLKLDLLHAYNRTINERIRRKIFVLDHGLLNIVKISQIESHLPKFDKTFLDLLKPFARFFTAQQFNTLIRGLKGELQLRCQIAFWQRQKTRGLNTVEEVAEIQEIISQNSTENEETQFNDDYVDTKTAFRKKKTHKKENININKEGLNNLPTEIDDYQFTFIGAMHKPRVYAITQALTCQKLPLKVAQQQRVFIPRTRNLAPRLMGAWAVQGIHILIFDFAQSRRNIYLCNGQGFLPILLGKLKGVPIFAKGFVPEAVKIFDVGAVYALGVVFVPKAAKIFDVGAVYALGVVFVPKAAKIFDVGAVYVLGVVFVPKAVKGFVPVDGTAVYALGVVFVPEAVKGFVPVDGAVVYAPVVVLVVDGAEGLKLVKGFVAGFVVGIAEVAVPEGAGADEVPAVAKGILLAPNIFAVGAVVEGAVVVLEAGGGADAAVYEADVAGANMLFPKGVVVPEVATKGFVAPETFPAPVVLIVTTGRILFYGGYVLDISVDGVIQIGEAPTELGFDCSDNLNRSGDYPGNLA</sequence>
<dbReference type="Pfam" id="PF00249">
    <property type="entry name" value="Myb_DNA-binding"/>
    <property type="match status" value="1"/>
</dbReference>
<feature type="compositionally biased region" description="Polar residues" evidence="5">
    <location>
        <begin position="183"/>
        <end position="195"/>
    </location>
</feature>
<dbReference type="EMBL" id="SNRW01007059">
    <property type="protein sequence ID" value="KAA6381920.1"/>
    <property type="molecule type" value="Genomic_DNA"/>
</dbReference>
<dbReference type="GO" id="GO:0016740">
    <property type="term" value="F:transferase activity"/>
    <property type="evidence" value="ECO:0007669"/>
    <property type="project" value="UniProtKB-KW"/>
</dbReference>
<keyword evidence="3" id="KW-0862">Zinc</keyword>
<evidence type="ECO:0000256" key="4">
    <source>
        <dbReference type="PROSITE-ProRule" id="PRU00228"/>
    </source>
</evidence>
<dbReference type="PANTHER" id="PTHR12374">
    <property type="entry name" value="TRANSCRIPTIONAL ADAPTOR 2 ADA2 -RELATED"/>
    <property type="match status" value="1"/>
</dbReference>
<evidence type="ECO:0000259" key="8">
    <source>
        <dbReference type="PROSITE" id="PS51293"/>
    </source>
</evidence>
<feature type="domain" description="HTH myb-type" evidence="9">
    <location>
        <begin position="67"/>
        <end position="115"/>
    </location>
</feature>
<dbReference type="GO" id="GO:0008270">
    <property type="term" value="F:zinc ion binding"/>
    <property type="evidence" value="ECO:0007669"/>
    <property type="project" value="UniProtKB-KW"/>
</dbReference>
<evidence type="ECO:0000256" key="1">
    <source>
        <dbReference type="ARBA" id="ARBA00022723"/>
    </source>
</evidence>
<gene>
    <name evidence="10" type="ORF">EZS28_022552</name>
</gene>
<dbReference type="PANTHER" id="PTHR12374:SF20">
    <property type="entry name" value="TRANSCRIPTIONAL ADAPTER 2-ALPHA"/>
    <property type="match status" value="1"/>
</dbReference>
<proteinExistence type="predicted"/>
<evidence type="ECO:0000259" key="7">
    <source>
        <dbReference type="PROSITE" id="PS50135"/>
    </source>
</evidence>
<dbReference type="Pfam" id="PF22941">
    <property type="entry name" value="TADA2A-like_3rd"/>
    <property type="match status" value="1"/>
</dbReference>
<dbReference type="OrthoDB" id="270417at2759"/>
<dbReference type="SUPFAM" id="SSF57850">
    <property type="entry name" value="RING/U-box"/>
    <property type="match status" value="1"/>
</dbReference>
<dbReference type="InterPro" id="IPR001005">
    <property type="entry name" value="SANT/Myb"/>
</dbReference>
<dbReference type="PROSITE" id="PS51294">
    <property type="entry name" value="HTH_MYB"/>
    <property type="match status" value="1"/>
</dbReference>
<name>A0A5J4VHA8_9EUKA</name>
<dbReference type="InterPro" id="IPR043145">
    <property type="entry name" value="Znf_ZZ_sf"/>
</dbReference>
<dbReference type="GO" id="GO:0005634">
    <property type="term" value="C:nucleus"/>
    <property type="evidence" value="ECO:0007669"/>
    <property type="project" value="TreeGrafter"/>
</dbReference>
<dbReference type="Pfam" id="PF25299">
    <property type="entry name" value="ZZ_ADA2"/>
    <property type="match status" value="1"/>
</dbReference>
<dbReference type="SMART" id="SM00291">
    <property type="entry name" value="ZnF_ZZ"/>
    <property type="match status" value="1"/>
</dbReference>
<dbReference type="PROSITE" id="PS51293">
    <property type="entry name" value="SANT"/>
    <property type="match status" value="1"/>
</dbReference>